<feature type="non-terminal residue" evidence="2">
    <location>
        <position position="1"/>
    </location>
</feature>
<sequence length="23" mass="2411">MARFLLLVCASLAIAHLTSGEPP</sequence>
<dbReference type="EMBL" id="CAJVCH010375227">
    <property type="protein sequence ID" value="CAG7816657.1"/>
    <property type="molecule type" value="Genomic_DNA"/>
</dbReference>
<protein>
    <submittedName>
        <fullName evidence="2">Uncharacterized protein</fullName>
    </submittedName>
</protein>
<feature type="chain" id="PRO_5035188265" evidence="1">
    <location>
        <begin position="21"/>
        <end position="23"/>
    </location>
</feature>
<proteinExistence type="predicted"/>
<feature type="signal peptide" evidence="1">
    <location>
        <begin position="1"/>
        <end position="20"/>
    </location>
</feature>
<keyword evidence="1" id="KW-0732">Signal</keyword>
<comment type="caution">
    <text evidence="2">The sequence shown here is derived from an EMBL/GenBank/DDBJ whole genome shotgun (WGS) entry which is preliminary data.</text>
</comment>
<gene>
    <name evidence="2" type="ORF">AFUS01_LOCUS27269</name>
</gene>
<evidence type="ECO:0000313" key="2">
    <source>
        <dbReference type="EMBL" id="CAG7816657.1"/>
    </source>
</evidence>
<name>A0A8J2PBI9_9HEXA</name>
<keyword evidence="3" id="KW-1185">Reference proteome</keyword>
<evidence type="ECO:0000313" key="3">
    <source>
        <dbReference type="Proteomes" id="UP000708208"/>
    </source>
</evidence>
<dbReference type="AlphaFoldDB" id="A0A8J2PBI9"/>
<accession>A0A8J2PBI9</accession>
<reference evidence="2" key="1">
    <citation type="submission" date="2021-06" db="EMBL/GenBank/DDBJ databases">
        <authorList>
            <person name="Hodson N. C."/>
            <person name="Mongue J. A."/>
            <person name="Jaron S. K."/>
        </authorList>
    </citation>
    <scope>NUCLEOTIDE SEQUENCE</scope>
</reference>
<evidence type="ECO:0000256" key="1">
    <source>
        <dbReference type="SAM" id="SignalP"/>
    </source>
</evidence>
<dbReference type="Proteomes" id="UP000708208">
    <property type="component" value="Unassembled WGS sequence"/>
</dbReference>
<organism evidence="2 3">
    <name type="scientific">Allacma fusca</name>
    <dbReference type="NCBI Taxonomy" id="39272"/>
    <lineage>
        <taxon>Eukaryota</taxon>
        <taxon>Metazoa</taxon>
        <taxon>Ecdysozoa</taxon>
        <taxon>Arthropoda</taxon>
        <taxon>Hexapoda</taxon>
        <taxon>Collembola</taxon>
        <taxon>Symphypleona</taxon>
        <taxon>Sminthuridae</taxon>
        <taxon>Allacma</taxon>
    </lineage>
</organism>